<feature type="domain" description="Retrovirus-related Pol polyprotein from transposon TNT 1-94-like beta-barrel" evidence="2">
    <location>
        <begin position="241"/>
        <end position="320"/>
    </location>
</feature>
<dbReference type="PANTHER" id="PTHR35317">
    <property type="entry name" value="OS04G0629600 PROTEIN"/>
    <property type="match status" value="1"/>
</dbReference>
<dbReference type="Pfam" id="PF14223">
    <property type="entry name" value="Retrotran_gag_2"/>
    <property type="match status" value="1"/>
</dbReference>
<evidence type="ECO:0000259" key="2">
    <source>
        <dbReference type="Pfam" id="PF22936"/>
    </source>
</evidence>
<keyword evidence="3" id="KW-1185">Reference proteome</keyword>
<evidence type="ECO:0000313" key="3">
    <source>
        <dbReference type="Proteomes" id="UP001652660"/>
    </source>
</evidence>
<organism evidence="3 4">
    <name type="scientific">Coffea arabica</name>
    <name type="common">Arabian coffee</name>
    <dbReference type="NCBI Taxonomy" id="13443"/>
    <lineage>
        <taxon>Eukaryota</taxon>
        <taxon>Viridiplantae</taxon>
        <taxon>Streptophyta</taxon>
        <taxon>Embryophyta</taxon>
        <taxon>Tracheophyta</taxon>
        <taxon>Spermatophyta</taxon>
        <taxon>Magnoliopsida</taxon>
        <taxon>eudicotyledons</taxon>
        <taxon>Gunneridae</taxon>
        <taxon>Pentapetalae</taxon>
        <taxon>asterids</taxon>
        <taxon>lamiids</taxon>
        <taxon>Gentianales</taxon>
        <taxon>Rubiaceae</taxon>
        <taxon>Ixoroideae</taxon>
        <taxon>Gardenieae complex</taxon>
        <taxon>Bertiereae - Coffeeae clade</taxon>
        <taxon>Coffeeae</taxon>
        <taxon>Coffea</taxon>
    </lineage>
</organism>
<dbReference type="GeneID" id="113738144"/>
<feature type="compositionally biased region" description="Basic and acidic residues" evidence="1">
    <location>
        <begin position="149"/>
        <end position="164"/>
    </location>
</feature>
<proteinExistence type="predicted"/>
<dbReference type="InterPro" id="IPR054722">
    <property type="entry name" value="PolX-like_BBD"/>
</dbReference>
<feature type="region of interest" description="Disordered" evidence="1">
    <location>
        <begin position="149"/>
        <end position="170"/>
    </location>
</feature>
<evidence type="ECO:0000256" key="1">
    <source>
        <dbReference type="SAM" id="MobiDB-lite"/>
    </source>
</evidence>
<accession>A0ABM4UDD7</accession>
<gene>
    <name evidence="4" type="primary">LOC113738144</name>
</gene>
<dbReference type="RefSeq" id="XP_071905294.1">
    <property type="nucleotide sequence ID" value="XM_072049193.1"/>
</dbReference>
<sequence length="361" mass="41360">MKSYLDANDLWDVVEIDPVPELSEDPTIAEMRAHRDAVKRRSKAMTCIHSAVSDAVFTKIMTCETAKEAWNALKVAFQDSRVVEKVLVSLPERFEVKISSLEDSRDLSRMTLPELINALEAQEQRRAIRSEEVIECAFQAINKDQIRQGERNCQEKNSKDEKKNGRNPPCPHCKKTSHLSLYCWFRSDIQCRFYKQMGHMERVCKNKGKREHHVQMVDEQDEEQLFMATCFASNNFNTETWLIDSGCTHHMAYDESIFRKLDKSQISKVRIGNGDYIEVKGKGSVAIDYGSGTKIISNVLYVPKINQNLLSVGQLLEKNYSIIFKNRTCIIHDPAGNELFSVKIRGKNFALNLSEIDNSKV</sequence>
<dbReference type="PANTHER" id="PTHR35317:SF31">
    <property type="entry name" value="DUF4219 DOMAIN-CONTAINING PROTEIN"/>
    <property type="match status" value="1"/>
</dbReference>
<name>A0ABM4UDD7_COFAR</name>
<reference evidence="4" key="2">
    <citation type="submission" date="2025-08" db="UniProtKB">
        <authorList>
            <consortium name="RefSeq"/>
        </authorList>
    </citation>
    <scope>IDENTIFICATION</scope>
    <source>
        <tissue evidence="4">Leaves</tissue>
    </source>
</reference>
<reference evidence="3" key="1">
    <citation type="journal article" date="2025" name="Foods">
        <title>Unveiling the Microbial Signatures of Arabica Coffee Cherries: Insights into Ripeness Specific Diversity, Functional Traits, and Implications for Quality and Safety.</title>
        <authorList>
            <consortium name="RefSeq"/>
            <person name="Tenea G.N."/>
            <person name="Cifuentes V."/>
            <person name="Reyes P."/>
            <person name="Cevallos-Vallejos M."/>
        </authorList>
    </citation>
    <scope>NUCLEOTIDE SEQUENCE [LARGE SCALE GENOMIC DNA]</scope>
</reference>
<protein>
    <recommendedName>
        <fullName evidence="2">Retrovirus-related Pol polyprotein from transposon TNT 1-94-like beta-barrel domain-containing protein</fullName>
    </recommendedName>
</protein>
<dbReference type="Pfam" id="PF22936">
    <property type="entry name" value="Pol_BBD"/>
    <property type="match status" value="1"/>
</dbReference>
<evidence type="ECO:0000313" key="4">
    <source>
        <dbReference type="RefSeq" id="XP_071905294.1"/>
    </source>
</evidence>
<dbReference type="Proteomes" id="UP001652660">
    <property type="component" value="Chromosome 1c"/>
</dbReference>